<comment type="catalytic activity">
    <reaction evidence="8">
        <text>L-lysyl-L-alanine(out) = L-lysyl-L-alanine(in)</text>
        <dbReference type="Rhea" id="RHEA:79399"/>
        <dbReference type="ChEBI" id="CHEBI:229954"/>
    </reaction>
</comment>
<gene>
    <name evidence="27" type="ORF">HOLleu_27995</name>
</gene>
<feature type="transmembrane region" description="Helical" evidence="25">
    <location>
        <begin position="356"/>
        <end position="380"/>
    </location>
</feature>
<evidence type="ECO:0000256" key="15">
    <source>
        <dbReference type="ARBA" id="ARBA00044899"/>
    </source>
</evidence>
<comment type="catalytic activity">
    <reaction evidence="16">
        <text>L-lysyl-L-lysine(out) = L-lysyl-L-lysine(in)</text>
        <dbReference type="Rhea" id="RHEA:79403"/>
        <dbReference type="ChEBI" id="CHEBI:229956"/>
    </reaction>
</comment>
<comment type="catalytic activity">
    <reaction evidence="18">
        <text>L-histidyl-L-alpha-amino acid(out) = L-histidyl-L-alpha-amino acid(in)</text>
        <dbReference type="Rhea" id="RHEA:79379"/>
        <dbReference type="ChEBI" id="CHEBI:229964"/>
    </reaction>
</comment>
<feature type="domain" description="Major facilitator superfamily (MFS) profile" evidence="26">
    <location>
        <begin position="41"/>
        <end position="445"/>
    </location>
</feature>
<dbReference type="EMBL" id="JAIZAY010000013">
    <property type="protein sequence ID" value="KAJ8031308.1"/>
    <property type="molecule type" value="Genomic_DNA"/>
</dbReference>
<dbReference type="CDD" id="cd17340">
    <property type="entry name" value="MFS_MFSD1"/>
    <property type="match status" value="1"/>
</dbReference>
<comment type="catalytic activity">
    <reaction evidence="9">
        <text>L-histidyl-glycine(out) = L-histidyl-glycine(in)</text>
        <dbReference type="Rhea" id="RHEA:79395"/>
        <dbReference type="ChEBI" id="CHEBI:229957"/>
    </reaction>
</comment>
<keyword evidence="3" id="KW-0813">Transport</keyword>
<dbReference type="InterPro" id="IPR052187">
    <property type="entry name" value="MFSD1"/>
</dbReference>
<dbReference type="PROSITE" id="PS50850">
    <property type="entry name" value="MFS"/>
    <property type="match status" value="1"/>
</dbReference>
<dbReference type="InterPro" id="IPR020846">
    <property type="entry name" value="MFS_dom"/>
</dbReference>
<evidence type="ECO:0000256" key="22">
    <source>
        <dbReference type="ARBA" id="ARBA00045018"/>
    </source>
</evidence>
<evidence type="ECO:0000256" key="13">
    <source>
        <dbReference type="ARBA" id="ARBA00044893"/>
    </source>
</evidence>
<feature type="transmembrane region" description="Helical" evidence="25">
    <location>
        <begin position="331"/>
        <end position="350"/>
    </location>
</feature>
<feature type="transmembrane region" description="Helical" evidence="25">
    <location>
        <begin position="213"/>
        <end position="235"/>
    </location>
</feature>
<feature type="transmembrane region" description="Helical" evidence="25">
    <location>
        <begin position="45"/>
        <end position="62"/>
    </location>
</feature>
<dbReference type="AlphaFoldDB" id="A0A9Q1BQP9"/>
<evidence type="ECO:0000256" key="6">
    <source>
        <dbReference type="ARBA" id="ARBA00023136"/>
    </source>
</evidence>
<evidence type="ECO:0000256" key="11">
    <source>
        <dbReference type="ARBA" id="ARBA00044884"/>
    </source>
</evidence>
<dbReference type="SUPFAM" id="SSF103473">
    <property type="entry name" value="MFS general substrate transporter"/>
    <property type="match status" value="1"/>
</dbReference>
<evidence type="ECO:0000256" key="9">
    <source>
        <dbReference type="ARBA" id="ARBA00044878"/>
    </source>
</evidence>
<sequence length="525" mass="57945">MAKENDISETAPLLSGRPIESEDEENLTGCGATAACNPHRALHRYIALFFICLLSFGSYFCYDNPAALQSQIKQALSIDTQRFMVLYSIYSWPNVVLCFFGGFLIDRVFGVRLGTLIFSSFLVVGQSLFALGALLDLYILMVVGRFVFGLGGENLAVCQSTYSVFWFKNKEINFVFGLQLSLSRIGSTLNMNLEPIIYNAFSKTSPATFRLSMALWFGLFLCVFSLLCGVILGLMDKRAARILKRDSMETGEVIHFRDILDFPVSLWLIFFICVTYYVAVFPFIGLGPAFIADKFNTSIAYANFVTSLVFIISAVASPLIGVVVDYTGKNVFWVSLGVVMTLASHMLLAFTFAPPLLAMCIMGVAYSVLACALWPMVAFVTPENQLGTAYGCMQSLQNLGLAVVTIIAGGLVDSSGYLMLEVFFCAWLCGALLCTTLLYLNDAAKGGNLNKSTKERNRDKKIAEAQAEKERLQKELPVNYGTDDSHITPKSAFQLRNRYLSKIGAKLPQSYNPNTLALARHGFLQ</sequence>
<evidence type="ECO:0000256" key="2">
    <source>
        <dbReference type="ARBA" id="ARBA00008335"/>
    </source>
</evidence>
<evidence type="ECO:0000256" key="24">
    <source>
        <dbReference type="ARBA" id="ARBA00046376"/>
    </source>
</evidence>
<evidence type="ECO:0000256" key="1">
    <source>
        <dbReference type="ARBA" id="ARBA00004155"/>
    </source>
</evidence>
<evidence type="ECO:0000256" key="12">
    <source>
        <dbReference type="ARBA" id="ARBA00044891"/>
    </source>
</evidence>
<dbReference type="GO" id="GO:0022857">
    <property type="term" value="F:transmembrane transporter activity"/>
    <property type="evidence" value="ECO:0007669"/>
    <property type="project" value="InterPro"/>
</dbReference>
<comment type="similarity">
    <text evidence="2">Belongs to the major facilitator superfamily.</text>
</comment>
<evidence type="ECO:0000256" key="7">
    <source>
        <dbReference type="ARBA" id="ARBA00023228"/>
    </source>
</evidence>
<dbReference type="Proteomes" id="UP001152320">
    <property type="component" value="Chromosome 13"/>
</dbReference>
<dbReference type="InterPro" id="IPR011701">
    <property type="entry name" value="MFS"/>
</dbReference>
<evidence type="ECO:0000256" key="5">
    <source>
        <dbReference type="ARBA" id="ARBA00022989"/>
    </source>
</evidence>
<comment type="function">
    <text evidence="23">Lysosomal dipeptide uniporter that selectively exports lysine, arginine or histidine-containing dipeptides with a net positive charge from the lysosome lumen into the cytosol. Could play a role in a specific type of protein O-glycosylation indirectly regulating macrophages migration and tissue invasion. Also essential for liver homeostasis.</text>
</comment>
<evidence type="ECO:0000256" key="21">
    <source>
        <dbReference type="ARBA" id="ARBA00044985"/>
    </source>
</evidence>
<organism evidence="27 28">
    <name type="scientific">Holothuria leucospilota</name>
    <name type="common">Black long sea cucumber</name>
    <name type="synonym">Mertensiothuria leucospilota</name>
    <dbReference type="NCBI Taxonomy" id="206669"/>
    <lineage>
        <taxon>Eukaryota</taxon>
        <taxon>Metazoa</taxon>
        <taxon>Echinodermata</taxon>
        <taxon>Eleutherozoa</taxon>
        <taxon>Echinozoa</taxon>
        <taxon>Holothuroidea</taxon>
        <taxon>Aspidochirotacea</taxon>
        <taxon>Aspidochirotida</taxon>
        <taxon>Holothuriidae</taxon>
        <taxon>Holothuria</taxon>
    </lineage>
</organism>
<comment type="catalytic activity">
    <reaction evidence="15">
        <text>L-arginyl-L-alpha-amino acid(out) = L-arginyl-L-alpha-amino acid(in)</text>
        <dbReference type="Rhea" id="RHEA:79371"/>
        <dbReference type="ChEBI" id="CHEBI:84315"/>
    </reaction>
</comment>
<feature type="transmembrane region" description="Helical" evidence="25">
    <location>
        <begin position="418"/>
        <end position="440"/>
    </location>
</feature>
<keyword evidence="4 25" id="KW-0812">Transmembrane</keyword>
<feature type="transmembrane region" description="Helical" evidence="25">
    <location>
        <begin position="83"/>
        <end position="105"/>
    </location>
</feature>
<feature type="transmembrane region" description="Helical" evidence="25">
    <location>
        <begin position="117"/>
        <end position="139"/>
    </location>
</feature>
<dbReference type="Pfam" id="PF07690">
    <property type="entry name" value="MFS_1"/>
    <property type="match status" value="1"/>
</dbReference>
<evidence type="ECO:0000259" key="26">
    <source>
        <dbReference type="PROSITE" id="PS50850"/>
    </source>
</evidence>
<comment type="subunit">
    <text evidence="24">Homodimer. Interacts with lysosomal protein GLMP (via lumenal domain); the interaction starts while both proteins are still in the endoplasmic reticulum and is required for stabilization of MFSD1 in lysosomes but has no direct effect on its targeting to lysosomes or transporter activity.</text>
</comment>
<reference evidence="27" key="1">
    <citation type="submission" date="2021-10" db="EMBL/GenBank/DDBJ databases">
        <title>Tropical sea cucumber genome reveals ecological adaptation and Cuvierian tubules defense mechanism.</title>
        <authorList>
            <person name="Chen T."/>
        </authorList>
    </citation>
    <scope>NUCLEOTIDE SEQUENCE</scope>
    <source>
        <strain evidence="27">Nanhai2018</strain>
        <tissue evidence="27">Muscle</tissue>
    </source>
</reference>
<keyword evidence="6 25" id="KW-0472">Membrane</keyword>
<feature type="transmembrane region" description="Helical" evidence="25">
    <location>
        <begin position="304"/>
        <end position="324"/>
    </location>
</feature>
<keyword evidence="28" id="KW-1185">Reference proteome</keyword>
<dbReference type="InterPro" id="IPR036259">
    <property type="entry name" value="MFS_trans_sf"/>
</dbReference>
<evidence type="ECO:0000256" key="19">
    <source>
        <dbReference type="ARBA" id="ARBA00044919"/>
    </source>
</evidence>
<evidence type="ECO:0000256" key="3">
    <source>
        <dbReference type="ARBA" id="ARBA00022448"/>
    </source>
</evidence>
<evidence type="ECO:0000256" key="20">
    <source>
        <dbReference type="ARBA" id="ARBA00044924"/>
    </source>
</evidence>
<comment type="subcellular location">
    <subcellularLocation>
        <location evidence="1">Lysosome membrane</location>
        <topology evidence="1">Multi-pass membrane protein</topology>
    </subcellularLocation>
</comment>
<evidence type="ECO:0000313" key="28">
    <source>
        <dbReference type="Proteomes" id="UP001152320"/>
    </source>
</evidence>
<comment type="catalytic activity">
    <reaction evidence="12">
        <text>L-lysyl-L-alpha-amino acid(out) = L-lysyl-L-alpha-amino acid(in)</text>
        <dbReference type="Rhea" id="RHEA:79387"/>
        <dbReference type="ChEBI" id="CHEBI:229965"/>
    </reaction>
</comment>
<proteinExistence type="inferred from homology"/>
<dbReference type="PANTHER" id="PTHR23512:SF3">
    <property type="entry name" value="MAJOR FACILITATOR SUPERFAMILY DOMAIN-CONTAINING PROTEIN 1"/>
    <property type="match status" value="1"/>
</dbReference>
<dbReference type="Gene3D" id="1.20.1250.20">
    <property type="entry name" value="MFS general substrate transporter like domains"/>
    <property type="match status" value="2"/>
</dbReference>
<evidence type="ECO:0000256" key="8">
    <source>
        <dbReference type="ARBA" id="ARBA00044876"/>
    </source>
</evidence>
<evidence type="ECO:0000256" key="16">
    <source>
        <dbReference type="ARBA" id="ARBA00044900"/>
    </source>
</evidence>
<evidence type="ECO:0000256" key="10">
    <source>
        <dbReference type="ARBA" id="ARBA00044881"/>
    </source>
</evidence>
<protein>
    <recommendedName>
        <fullName evidence="21">Lysosomal dipeptide transporter MFSD1</fullName>
    </recommendedName>
    <alternativeName>
        <fullName evidence="22">Major facilitator superfamily domain-containing protein 1</fullName>
    </alternativeName>
</protein>
<evidence type="ECO:0000256" key="25">
    <source>
        <dbReference type="SAM" id="Phobius"/>
    </source>
</evidence>
<dbReference type="PANTHER" id="PTHR23512">
    <property type="entry name" value="MAJOR FACILITATOR SUPERFAMILY DOMAIN-CONTAINING PROTEIN 1"/>
    <property type="match status" value="1"/>
</dbReference>
<evidence type="ECO:0000313" key="27">
    <source>
        <dbReference type="EMBL" id="KAJ8031308.1"/>
    </source>
</evidence>
<evidence type="ECO:0000256" key="23">
    <source>
        <dbReference type="ARBA" id="ARBA00045709"/>
    </source>
</evidence>
<comment type="catalytic activity">
    <reaction evidence="20">
        <text>L-lysyl-glycine(out) = L-lysyl-glycine(in)</text>
        <dbReference type="Rhea" id="RHEA:79407"/>
        <dbReference type="ChEBI" id="CHEBI:191202"/>
    </reaction>
</comment>
<comment type="catalytic activity">
    <reaction evidence="10">
        <text>L-alpha-aminoacyl-L-arginine(out) = L-alpha-aminoacyl-L-arginine(in)</text>
        <dbReference type="Rhea" id="RHEA:79367"/>
        <dbReference type="ChEBI" id="CHEBI:229968"/>
    </reaction>
</comment>
<feature type="transmembrane region" description="Helical" evidence="25">
    <location>
        <begin position="264"/>
        <end position="284"/>
    </location>
</feature>
<dbReference type="GO" id="GO:0005765">
    <property type="term" value="C:lysosomal membrane"/>
    <property type="evidence" value="ECO:0007669"/>
    <property type="project" value="UniProtKB-SubCell"/>
</dbReference>
<accession>A0A9Q1BQP9</accession>
<keyword evidence="5 25" id="KW-1133">Transmembrane helix</keyword>
<evidence type="ECO:0000256" key="18">
    <source>
        <dbReference type="ARBA" id="ARBA00044912"/>
    </source>
</evidence>
<comment type="catalytic activity">
    <reaction evidence="11">
        <text>L-alpha-aminoacyl-L-histidine(out) = L-alpha-aminoacyl-L-histidine(in)</text>
        <dbReference type="Rhea" id="RHEA:79375"/>
        <dbReference type="ChEBI" id="CHEBI:229967"/>
    </reaction>
</comment>
<feature type="transmembrane region" description="Helical" evidence="25">
    <location>
        <begin position="392"/>
        <end position="412"/>
    </location>
</feature>
<comment type="caution">
    <text evidence="27">The sequence shown here is derived from an EMBL/GenBank/DDBJ whole genome shotgun (WGS) entry which is preliminary data.</text>
</comment>
<comment type="catalytic activity">
    <reaction evidence="13">
        <text>L-alpha-aminoacyl-L-lysine(out) = L-alpha-aminoacyl-L-lysine(in)</text>
        <dbReference type="Rhea" id="RHEA:79383"/>
        <dbReference type="ChEBI" id="CHEBI:229966"/>
    </reaction>
</comment>
<name>A0A9Q1BQP9_HOLLE</name>
<comment type="catalytic activity">
    <reaction evidence="19">
        <text>L-alanyl-L-lysine(out) = L-alanyl-L-lysine(in)</text>
        <dbReference type="Rhea" id="RHEA:79415"/>
        <dbReference type="ChEBI" id="CHEBI:192470"/>
    </reaction>
</comment>
<evidence type="ECO:0000256" key="17">
    <source>
        <dbReference type="ARBA" id="ARBA00044903"/>
    </source>
</evidence>
<keyword evidence="7" id="KW-0458">Lysosome</keyword>
<evidence type="ECO:0000256" key="14">
    <source>
        <dbReference type="ARBA" id="ARBA00044898"/>
    </source>
</evidence>
<dbReference type="OrthoDB" id="424834at2759"/>
<comment type="catalytic activity">
    <reaction evidence="14">
        <text>L-aspartyl-L-lysine(out) = L-aspartyl-L-lysine(in)</text>
        <dbReference type="Rhea" id="RHEA:79411"/>
        <dbReference type="ChEBI" id="CHEBI:229953"/>
    </reaction>
</comment>
<evidence type="ECO:0000256" key="4">
    <source>
        <dbReference type="ARBA" id="ARBA00022692"/>
    </source>
</evidence>
<comment type="catalytic activity">
    <reaction evidence="17">
        <text>L-arginyl-glycine(out) = L-arginyl-glycine(in)</text>
        <dbReference type="Rhea" id="RHEA:79391"/>
        <dbReference type="ChEBI" id="CHEBI:229955"/>
    </reaction>
</comment>